<dbReference type="InterPro" id="IPR046615">
    <property type="entry name" value="DUF6728"/>
</dbReference>
<gene>
    <name evidence="2" type="ORF">CLV58_114122</name>
</gene>
<comment type="caution">
    <text evidence="2">The sequence shown here is derived from an EMBL/GenBank/DDBJ whole genome shotgun (WGS) entry which is preliminary data.</text>
</comment>
<proteinExistence type="predicted"/>
<name>A0A2T0SQ40_9BACT</name>
<accession>A0A2T0SQ40</accession>
<dbReference type="Proteomes" id="UP000238375">
    <property type="component" value="Unassembled WGS sequence"/>
</dbReference>
<evidence type="ECO:0000313" key="2">
    <source>
        <dbReference type="EMBL" id="PRY35537.1"/>
    </source>
</evidence>
<organism evidence="2 3">
    <name type="scientific">Spirosoma oryzae</name>
    <dbReference type="NCBI Taxonomy" id="1469603"/>
    <lineage>
        <taxon>Bacteria</taxon>
        <taxon>Pseudomonadati</taxon>
        <taxon>Bacteroidota</taxon>
        <taxon>Cytophagia</taxon>
        <taxon>Cytophagales</taxon>
        <taxon>Cytophagaceae</taxon>
        <taxon>Spirosoma</taxon>
    </lineage>
</organism>
<dbReference type="Pfam" id="PF20498">
    <property type="entry name" value="DUF6728"/>
    <property type="match status" value="1"/>
</dbReference>
<keyword evidence="1" id="KW-0812">Transmembrane</keyword>
<keyword evidence="1" id="KW-1133">Transmembrane helix</keyword>
<feature type="transmembrane region" description="Helical" evidence="1">
    <location>
        <begin position="59"/>
        <end position="77"/>
    </location>
</feature>
<evidence type="ECO:0000256" key="1">
    <source>
        <dbReference type="SAM" id="Phobius"/>
    </source>
</evidence>
<evidence type="ECO:0000313" key="3">
    <source>
        <dbReference type="Proteomes" id="UP000238375"/>
    </source>
</evidence>
<sequence length="82" mass="9527">MYRKAVAPLSLASATLTTHIVNRLIDYFRIGPVFRYFINVFRKPDPSKPTSVNLRMMHGINRISILMFLFAVIVYTVRHCAR</sequence>
<keyword evidence="3" id="KW-1185">Reference proteome</keyword>
<reference evidence="2 3" key="1">
    <citation type="submission" date="2018-03" db="EMBL/GenBank/DDBJ databases">
        <title>Genomic Encyclopedia of Archaeal and Bacterial Type Strains, Phase II (KMG-II): from individual species to whole genera.</title>
        <authorList>
            <person name="Goeker M."/>
        </authorList>
    </citation>
    <scope>NUCLEOTIDE SEQUENCE [LARGE SCALE GENOMIC DNA]</scope>
    <source>
        <strain evidence="2 3">DSM 28354</strain>
    </source>
</reference>
<keyword evidence="1" id="KW-0472">Membrane</keyword>
<dbReference type="AlphaFoldDB" id="A0A2T0SQ40"/>
<protein>
    <submittedName>
        <fullName evidence="2">Uncharacterized protein</fullName>
    </submittedName>
</protein>
<dbReference type="EMBL" id="PVTE01000014">
    <property type="protein sequence ID" value="PRY35537.1"/>
    <property type="molecule type" value="Genomic_DNA"/>
</dbReference>